<dbReference type="Proteomes" id="UP001058974">
    <property type="component" value="Chromosome 3"/>
</dbReference>
<dbReference type="InterPro" id="IPR039605">
    <property type="entry name" value="AHL"/>
</dbReference>
<dbReference type="Pfam" id="PF03479">
    <property type="entry name" value="PCC"/>
    <property type="match status" value="1"/>
</dbReference>
<evidence type="ECO:0000313" key="9">
    <source>
        <dbReference type="Proteomes" id="UP001058974"/>
    </source>
</evidence>
<dbReference type="Gramene" id="Psat3g110200.2">
    <property type="protein sequence ID" value="Psat3g110200.2.cds"/>
    <property type="gene ID" value="Psat3g110200"/>
</dbReference>
<keyword evidence="2 5" id="KW-0238">DNA-binding</keyword>
<evidence type="ECO:0000256" key="6">
    <source>
        <dbReference type="SAM" id="MobiDB-lite"/>
    </source>
</evidence>
<dbReference type="EMBL" id="JAMSHJ010000003">
    <property type="protein sequence ID" value="KAI5428722.1"/>
    <property type="molecule type" value="Genomic_DNA"/>
</dbReference>
<comment type="domain">
    <text evidence="5">The PPC domain mediates interactions between AHL proteins.</text>
</comment>
<dbReference type="Gramene" id="Psat3g110200.3">
    <property type="protein sequence ID" value="Psat3g110200.3.cds"/>
    <property type="gene ID" value="Psat3g110200"/>
</dbReference>
<evidence type="ECO:0000259" key="7">
    <source>
        <dbReference type="PROSITE" id="PS51742"/>
    </source>
</evidence>
<dbReference type="Gene3D" id="3.30.1330.80">
    <property type="entry name" value="Hypothetical protein, similar to alpha- acetolactate decarboxylase, domain 2"/>
    <property type="match status" value="1"/>
</dbReference>
<gene>
    <name evidence="8" type="ORF">KIW84_033640</name>
</gene>
<protein>
    <recommendedName>
        <fullName evidence="5">AT-hook motif nuclear-localized protein</fullName>
    </recommendedName>
</protein>
<dbReference type="PANTHER" id="PTHR31500">
    <property type="entry name" value="AT-HOOK MOTIF NUCLEAR-LOCALIZED PROTEIN 9"/>
    <property type="match status" value="1"/>
</dbReference>
<sequence>MDHADHMGLSGSASYYMQQRGLAGSGAQPELHVSSSFSHLSNPNLPFQSSIGGGTNIGSTLPLESSAISSQGVNVSGPTGVQSGETVKRKRGRPRKYGSDRVVSLALSPSPTPSSNTGTMTQDGLKRGRGRPLGSGKKQQLASFGGLISDTPAKGFTPFMVNIASGEDITPKILEFSQMRARALCVISAHGRVSSVTLRQPSTQGGTIKHEGDFDILCMSGSFMPTESGSLLNRTGGISVILSNPDGSLFGGRVDGLLAASGPVKVMVGTFLWGRLRGRNNKRKERSDDGEVAAESSQQGARNPGAGALNNISPNQNLTPTSSLSPWSAAASRPMETRESNADIDLMRG</sequence>
<evidence type="ECO:0000256" key="5">
    <source>
        <dbReference type="RuleBase" id="RU367031"/>
    </source>
</evidence>
<dbReference type="PANTHER" id="PTHR31500:SF9">
    <property type="entry name" value="AT-HOOK MOTIF NUCLEAR-LOCALIZED PROTEIN 9"/>
    <property type="match status" value="1"/>
</dbReference>
<dbReference type="SUPFAM" id="SSF117856">
    <property type="entry name" value="AF0104/ALDC/Ptd012-like"/>
    <property type="match status" value="1"/>
</dbReference>
<keyword evidence="1 5" id="KW-0805">Transcription regulation</keyword>
<dbReference type="OrthoDB" id="688543at2759"/>
<comment type="subcellular location">
    <subcellularLocation>
        <location evidence="5">Nucleus</location>
    </subcellularLocation>
</comment>
<dbReference type="Gramene" id="Psat3g110200.1">
    <property type="protein sequence ID" value="Psat3g110200.1.cds"/>
    <property type="gene ID" value="Psat3g110200"/>
</dbReference>
<comment type="caution">
    <text evidence="8">The sequence shown here is derived from an EMBL/GenBank/DDBJ whole genome shotgun (WGS) entry which is preliminary data.</text>
</comment>
<feature type="region of interest" description="Disordered" evidence="6">
    <location>
        <begin position="69"/>
        <end position="141"/>
    </location>
</feature>
<evidence type="ECO:0000256" key="3">
    <source>
        <dbReference type="ARBA" id="ARBA00023163"/>
    </source>
</evidence>
<feature type="compositionally biased region" description="Polar residues" evidence="6">
    <location>
        <begin position="69"/>
        <end position="85"/>
    </location>
</feature>
<dbReference type="InterPro" id="IPR005175">
    <property type="entry name" value="PPC_dom"/>
</dbReference>
<feature type="domain" description="PPC" evidence="7">
    <location>
        <begin position="153"/>
        <end position="295"/>
    </location>
</feature>
<feature type="region of interest" description="Disordered" evidence="6">
    <location>
        <begin position="281"/>
        <end position="349"/>
    </location>
</feature>
<evidence type="ECO:0000313" key="8">
    <source>
        <dbReference type="EMBL" id="KAI5428722.1"/>
    </source>
</evidence>
<feature type="compositionally biased region" description="Polar residues" evidence="6">
    <location>
        <begin position="310"/>
        <end position="326"/>
    </location>
</feature>
<evidence type="ECO:0000256" key="4">
    <source>
        <dbReference type="ARBA" id="ARBA00023242"/>
    </source>
</evidence>
<keyword evidence="3 5" id="KW-0804">Transcription</keyword>
<dbReference type="Gramene" id="Psat03G0364000-T1">
    <property type="protein sequence ID" value="KAI5428722.1"/>
    <property type="gene ID" value="KIW84_033640"/>
</dbReference>
<dbReference type="PROSITE" id="PS51742">
    <property type="entry name" value="PPC"/>
    <property type="match status" value="1"/>
</dbReference>
<dbReference type="GO" id="GO:0005634">
    <property type="term" value="C:nucleus"/>
    <property type="evidence" value="ECO:0007669"/>
    <property type="project" value="UniProtKB-SubCell"/>
</dbReference>
<dbReference type="CDD" id="cd11378">
    <property type="entry name" value="DUF296"/>
    <property type="match status" value="1"/>
</dbReference>
<dbReference type="AlphaFoldDB" id="A0A9D5AY97"/>
<name>A0A9D5AY97_PEA</name>
<feature type="compositionally biased region" description="Basic and acidic residues" evidence="6">
    <location>
        <begin position="335"/>
        <end position="349"/>
    </location>
</feature>
<accession>A0A9D5AY97</accession>
<keyword evidence="4 5" id="KW-0539">Nucleus</keyword>
<evidence type="ECO:0000256" key="2">
    <source>
        <dbReference type="ARBA" id="ARBA00023125"/>
    </source>
</evidence>
<organism evidence="8 9">
    <name type="scientific">Pisum sativum</name>
    <name type="common">Garden pea</name>
    <name type="synonym">Lathyrus oleraceus</name>
    <dbReference type="NCBI Taxonomy" id="3888"/>
    <lineage>
        <taxon>Eukaryota</taxon>
        <taxon>Viridiplantae</taxon>
        <taxon>Streptophyta</taxon>
        <taxon>Embryophyta</taxon>
        <taxon>Tracheophyta</taxon>
        <taxon>Spermatophyta</taxon>
        <taxon>Magnoliopsida</taxon>
        <taxon>eudicotyledons</taxon>
        <taxon>Gunneridae</taxon>
        <taxon>Pentapetalae</taxon>
        <taxon>rosids</taxon>
        <taxon>fabids</taxon>
        <taxon>Fabales</taxon>
        <taxon>Fabaceae</taxon>
        <taxon>Papilionoideae</taxon>
        <taxon>50 kb inversion clade</taxon>
        <taxon>NPAAA clade</taxon>
        <taxon>Hologalegina</taxon>
        <taxon>IRL clade</taxon>
        <taxon>Fabeae</taxon>
        <taxon>Lathyrus</taxon>
    </lineage>
</organism>
<evidence type="ECO:0000256" key="1">
    <source>
        <dbReference type="ARBA" id="ARBA00023015"/>
    </source>
</evidence>
<reference evidence="8 9" key="1">
    <citation type="journal article" date="2022" name="Nat. Genet.">
        <title>Improved pea reference genome and pan-genome highlight genomic features and evolutionary characteristics.</title>
        <authorList>
            <person name="Yang T."/>
            <person name="Liu R."/>
            <person name="Luo Y."/>
            <person name="Hu S."/>
            <person name="Wang D."/>
            <person name="Wang C."/>
            <person name="Pandey M.K."/>
            <person name="Ge S."/>
            <person name="Xu Q."/>
            <person name="Li N."/>
            <person name="Li G."/>
            <person name="Huang Y."/>
            <person name="Saxena R.K."/>
            <person name="Ji Y."/>
            <person name="Li M."/>
            <person name="Yan X."/>
            <person name="He Y."/>
            <person name="Liu Y."/>
            <person name="Wang X."/>
            <person name="Xiang C."/>
            <person name="Varshney R.K."/>
            <person name="Ding H."/>
            <person name="Gao S."/>
            <person name="Zong X."/>
        </authorList>
    </citation>
    <scope>NUCLEOTIDE SEQUENCE [LARGE SCALE GENOMIC DNA]</scope>
    <source>
        <strain evidence="8 9">cv. Zhongwan 6</strain>
    </source>
</reference>
<comment type="function">
    <text evidence="5">Transcription factor that specifically binds AT-rich DNA sequences related to the nuclear matrix attachment regions (MARs).</text>
</comment>
<proteinExistence type="predicted"/>
<dbReference type="GO" id="GO:0003680">
    <property type="term" value="F:minor groove of adenine-thymine-rich DNA binding"/>
    <property type="evidence" value="ECO:0007669"/>
    <property type="project" value="UniProtKB-UniRule"/>
</dbReference>
<keyword evidence="9" id="KW-1185">Reference proteome</keyword>